<name>A0A6A8DJ43_9BACI</name>
<proteinExistence type="predicted"/>
<keyword evidence="1" id="KW-1133">Transmembrane helix</keyword>
<feature type="transmembrane region" description="Helical" evidence="1">
    <location>
        <begin position="57"/>
        <end position="77"/>
    </location>
</feature>
<dbReference type="RefSeq" id="WP_153737386.1">
    <property type="nucleotide sequence ID" value="NZ_WJNG01000011.1"/>
</dbReference>
<dbReference type="Proteomes" id="UP000799092">
    <property type="component" value="Unassembled WGS sequence"/>
</dbReference>
<evidence type="ECO:0000256" key="1">
    <source>
        <dbReference type="SAM" id="Phobius"/>
    </source>
</evidence>
<keyword evidence="3" id="KW-1185">Reference proteome</keyword>
<comment type="caution">
    <text evidence="2">The sequence shown here is derived from an EMBL/GenBank/DDBJ whole genome shotgun (WGS) entry which is preliminary data.</text>
</comment>
<organism evidence="2 3">
    <name type="scientific">Aquibacillus halophilus</name>
    <dbReference type="NCBI Taxonomy" id="930132"/>
    <lineage>
        <taxon>Bacteria</taxon>
        <taxon>Bacillati</taxon>
        <taxon>Bacillota</taxon>
        <taxon>Bacilli</taxon>
        <taxon>Bacillales</taxon>
        <taxon>Bacillaceae</taxon>
        <taxon>Aquibacillus</taxon>
    </lineage>
</organism>
<reference evidence="2" key="1">
    <citation type="submission" date="2019-11" db="EMBL/GenBank/DDBJ databases">
        <authorList>
            <person name="Li J."/>
        </authorList>
    </citation>
    <scope>NUCLEOTIDE SEQUENCE</scope>
    <source>
        <strain evidence="2">B6B</strain>
    </source>
</reference>
<dbReference type="AlphaFoldDB" id="A0A6A8DJ43"/>
<evidence type="ECO:0000313" key="2">
    <source>
        <dbReference type="EMBL" id="MRH43771.1"/>
    </source>
</evidence>
<keyword evidence="1" id="KW-0812">Transmembrane</keyword>
<dbReference type="OrthoDB" id="1926204at2"/>
<feature type="transmembrane region" description="Helical" evidence="1">
    <location>
        <begin position="5"/>
        <end position="22"/>
    </location>
</feature>
<accession>A0A6A8DJ43</accession>
<sequence>MTGLLIKLVVCPITIIIAWMLFPNVDFGYWYQPIILGVLLAFVGHLMELLLLNEKTVVFSTFMDLVASIIIVYYVSIFFVNTYVTFWGAVLTSVLLGVTEIVQHRWLVQNGQTKKEPTTTQ</sequence>
<gene>
    <name evidence="2" type="ORF">GH741_13925</name>
</gene>
<keyword evidence="1" id="KW-0472">Membrane</keyword>
<feature type="transmembrane region" description="Helical" evidence="1">
    <location>
        <begin position="28"/>
        <end position="50"/>
    </location>
</feature>
<dbReference type="InterPro" id="IPR019649">
    <property type="entry name" value="DUF2512"/>
</dbReference>
<dbReference type="EMBL" id="WJNG01000011">
    <property type="protein sequence ID" value="MRH43771.1"/>
    <property type="molecule type" value="Genomic_DNA"/>
</dbReference>
<evidence type="ECO:0000313" key="3">
    <source>
        <dbReference type="Proteomes" id="UP000799092"/>
    </source>
</evidence>
<dbReference type="Pfam" id="PF10710">
    <property type="entry name" value="DUF2512"/>
    <property type="match status" value="1"/>
</dbReference>
<protein>
    <submittedName>
        <fullName evidence="2">DUF2512 family protein</fullName>
    </submittedName>
</protein>